<evidence type="ECO:0000259" key="12">
    <source>
        <dbReference type="SMART" id="SM00095"/>
    </source>
</evidence>
<proteinExistence type="inferred from homology"/>
<reference evidence="13 14" key="1">
    <citation type="submission" date="2018-05" db="EMBL/GenBank/DDBJ databases">
        <title>Genomic Encyclopedia of Type Strains, Phase IV (KMG-IV): sequencing the most valuable type-strain genomes for metagenomic binning, comparative biology and taxonomic classification.</title>
        <authorList>
            <person name="Goeker M."/>
        </authorList>
    </citation>
    <scope>NUCLEOTIDE SEQUENCE [LARGE SCALE GENOMIC DNA]</scope>
    <source>
        <strain evidence="13 14">DSM 7229</strain>
    </source>
</reference>
<evidence type="ECO:0000256" key="4">
    <source>
        <dbReference type="ARBA" id="ARBA00011881"/>
    </source>
</evidence>
<dbReference type="EC" id="3.5.2.17" evidence="5 10"/>
<comment type="similarity">
    <text evidence="3 10">Belongs to the transthyretin family. 5-hydroxyisourate hydrolase subfamily.</text>
</comment>
<evidence type="ECO:0000256" key="9">
    <source>
        <dbReference type="PIRSR" id="PIRSR600895-51"/>
    </source>
</evidence>
<evidence type="ECO:0000256" key="8">
    <source>
        <dbReference type="ARBA" id="ARBA00022801"/>
    </source>
</evidence>
<organism evidence="13 14">
    <name type="scientific">Psychrobacter immobilis</name>
    <dbReference type="NCBI Taxonomy" id="498"/>
    <lineage>
        <taxon>Bacteria</taxon>
        <taxon>Pseudomonadati</taxon>
        <taxon>Pseudomonadota</taxon>
        <taxon>Gammaproteobacteria</taxon>
        <taxon>Moraxellales</taxon>
        <taxon>Moraxellaceae</taxon>
        <taxon>Psychrobacter</taxon>
    </lineage>
</organism>
<accession>A0A2V2A392</accession>
<evidence type="ECO:0000256" key="7">
    <source>
        <dbReference type="ARBA" id="ARBA00022631"/>
    </source>
</evidence>
<dbReference type="NCBIfam" id="TIGR02962">
    <property type="entry name" value="hdxy_isourate"/>
    <property type="match status" value="1"/>
</dbReference>
<dbReference type="PANTHER" id="PTHR10395">
    <property type="entry name" value="URICASE AND TRANSTHYRETIN-RELATED"/>
    <property type="match status" value="1"/>
</dbReference>
<feature type="signal peptide" evidence="11">
    <location>
        <begin position="1"/>
        <end position="24"/>
    </location>
</feature>
<dbReference type="Gene3D" id="2.60.40.180">
    <property type="entry name" value="Transthyretin/hydroxyisourate hydrolase domain"/>
    <property type="match status" value="1"/>
</dbReference>
<dbReference type="RefSeq" id="WP_201539760.1">
    <property type="nucleotide sequence ID" value="NZ_CAJGZY010000007.1"/>
</dbReference>
<feature type="domain" description="Transthyretin/hydroxyisourate hydrolase" evidence="12">
    <location>
        <begin position="28"/>
        <end position="142"/>
    </location>
</feature>
<dbReference type="InterPro" id="IPR000895">
    <property type="entry name" value="Transthyretin/HIU_hydrolase"/>
</dbReference>
<keyword evidence="8 10" id="KW-0378">Hydrolase</keyword>
<dbReference type="SUPFAM" id="SSF49472">
    <property type="entry name" value="Transthyretin (synonym: prealbumin)"/>
    <property type="match status" value="1"/>
</dbReference>
<evidence type="ECO:0000256" key="1">
    <source>
        <dbReference type="ARBA" id="ARBA00001043"/>
    </source>
</evidence>
<dbReference type="PROSITE" id="PS00769">
    <property type="entry name" value="TRANSTHYRETIN_2"/>
    <property type="match status" value="1"/>
</dbReference>
<comment type="caution">
    <text evidence="13">The sequence shown here is derived from an EMBL/GenBank/DDBJ whole genome shotgun (WGS) entry which is preliminary data.</text>
</comment>
<evidence type="ECO:0000313" key="13">
    <source>
        <dbReference type="EMBL" id="PWK12964.1"/>
    </source>
</evidence>
<comment type="catalytic activity">
    <reaction evidence="1 10">
        <text>5-hydroxyisourate + H2O = 5-hydroxy-2-oxo-4-ureido-2,5-dihydro-1H-imidazole-5-carboxylate + H(+)</text>
        <dbReference type="Rhea" id="RHEA:23736"/>
        <dbReference type="ChEBI" id="CHEBI:15377"/>
        <dbReference type="ChEBI" id="CHEBI:15378"/>
        <dbReference type="ChEBI" id="CHEBI:18072"/>
        <dbReference type="ChEBI" id="CHEBI:58639"/>
        <dbReference type="EC" id="3.5.2.17"/>
    </reaction>
</comment>
<dbReference type="PROSITE" id="PS00768">
    <property type="entry name" value="TRANSTHYRETIN_1"/>
    <property type="match status" value="1"/>
</dbReference>
<dbReference type="CDD" id="cd05822">
    <property type="entry name" value="TLP_HIUase"/>
    <property type="match status" value="1"/>
</dbReference>
<dbReference type="InterPro" id="IPR023419">
    <property type="entry name" value="Transthyretin_CS"/>
</dbReference>
<evidence type="ECO:0000313" key="14">
    <source>
        <dbReference type="Proteomes" id="UP000245655"/>
    </source>
</evidence>
<dbReference type="AlphaFoldDB" id="A0A2V2A392"/>
<keyword evidence="7 10" id="KW-0659">Purine metabolism</keyword>
<feature type="binding site" evidence="9">
    <location>
        <position position="140"/>
    </location>
    <ligand>
        <name>substrate</name>
    </ligand>
</feature>
<dbReference type="InterPro" id="IPR014306">
    <property type="entry name" value="Hydroxyisourate_hydrolase"/>
</dbReference>
<dbReference type="GO" id="GO:0033971">
    <property type="term" value="F:hydroxyisourate hydrolase activity"/>
    <property type="evidence" value="ECO:0007669"/>
    <property type="project" value="UniProtKB-EC"/>
</dbReference>
<comment type="function">
    <text evidence="2">Catalyzes the hydrolysis of 5-hydroxyisourate (HIU) to 2-oxo-4-hydroxy-4-carboxy-5-ureidoimidazoline (OHCU).</text>
</comment>
<dbReference type="PANTHER" id="PTHR10395:SF7">
    <property type="entry name" value="5-HYDROXYISOURATE HYDROLASE"/>
    <property type="match status" value="1"/>
</dbReference>
<evidence type="ECO:0000256" key="2">
    <source>
        <dbReference type="ARBA" id="ARBA00002704"/>
    </source>
</evidence>
<keyword evidence="14" id="KW-1185">Reference proteome</keyword>
<evidence type="ECO:0000256" key="3">
    <source>
        <dbReference type="ARBA" id="ARBA00009850"/>
    </source>
</evidence>
<sequence>MKNNLLKAAAFGSVLAMTATASHAAGDQDKYQLSSHILDISTGKPAPNVNVKLMMQEKTGSWKLLNAQKTDNNGRIGNFLPNQDGVEHDGTYKLIFETTPYFRNQGLESFYPYVEVNFNIEGDNHYHVPITLSPYGYSTYRGS</sequence>
<evidence type="ECO:0000256" key="11">
    <source>
        <dbReference type="SAM" id="SignalP"/>
    </source>
</evidence>
<dbReference type="PRINTS" id="PR00189">
    <property type="entry name" value="TRNSTHYRETIN"/>
</dbReference>
<dbReference type="InterPro" id="IPR023416">
    <property type="entry name" value="Transthyretin/HIU_hydrolase_d"/>
</dbReference>
<dbReference type="Proteomes" id="UP000245655">
    <property type="component" value="Unassembled WGS sequence"/>
</dbReference>
<comment type="subunit">
    <text evidence="4 10">Homotetramer.</text>
</comment>
<dbReference type="GO" id="GO:0006144">
    <property type="term" value="P:purine nucleobase metabolic process"/>
    <property type="evidence" value="ECO:0007669"/>
    <property type="project" value="UniProtKB-KW"/>
</dbReference>
<evidence type="ECO:0000256" key="5">
    <source>
        <dbReference type="ARBA" id="ARBA00012609"/>
    </source>
</evidence>
<dbReference type="InterPro" id="IPR023418">
    <property type="entry name" value="Thyroxine_BS"/>
</dbReference>
<evidence type="ECO:0000256" key="10">
    <source>
        <dbReference type="RuleBase" id="RU361270"/>
    </source>
</evidence>
<feature type="binding site" evidence="9">
    <location>
        <position position="36"/>
    </location>
    <ligand>
        <name>substrate</name>
    </ligand>
</feature>
<feature type="chain" id="PRO_5015900839" description="5-hydroxyisourate hydrolase" evidence="11">
    <location>
        <begin position="25"/>
        <end position="143"/>
    </location>
</feature>
<dbReference type="Pfam" id="PF00576">
    <property type="entry name" value="Transthyretin"/>
    <property type="match status" value="1"/>
</dbReference>
<dbReference type="EMBL" id="QGGM01000006">
    <property type="protein sequence ID" value="PWK12964.1"/>
    <property type="molecule type" value="Genomic_DNA"/>
</dbReference>
<evidence type="ECO:0000256" key="6">
    <source>
        <dbReference type="ARBA" id="ARBA00017539"/>
    </source>
</evidence>
<dbReference type="InterPro" id="IPR036817">
    <property type="entry name" value="Transthyretin/HIU_hydrolase_sf"/>
</dbReference>
<dbReference type="GeneID" id="60255159"/>
<gene>
    <name evidence="13" type="ORF">C8D84_10694</name>
</gene>
<keyword evidence="11" id="KW-0732">Signal</keyword>
<dbReference type="SMART" id="SM00095">
    <property type="entry name" value="TR_THY"/>
    <property type="match status" value="1"/>
</dbReference>
<feature type="binding site" evidence="9">
    <location>
        <position position="75"/>
    </location>
    <ligand>
        <name>substrate</name>
    </ligand>
</feature>
<name>A0A2V2A392_PSYIM</name>
<protein>
    <recommendedName>
        <fullName evidence="6 10">5-hydroxyisourate hydrolase</fullName>
        <shortName evidence="10">HIU hydrolase</shortName>
        <shortName evidence="10">HIUHase</shortName>
        <ecNumber evidence="5 10">3.5.2.17</ecNumber>
    </recommendedName>
</protein>